<dbReference type="PANTHER" id="PTHR38004:SF1">
    <property type="entry name" value="PROLINE-RICH PROTEIN 33"/>
    <property type="match status" value="1"/>
</dbReference>
<dbReference type="AlphaFoldDB" id="A0A3Q3F8Y6"/>
<feature type="region of interest" description="Disordered" evidence="1">
    <location>
        <begin position="496"/>
        <end position="558"/>
    </location>
</feature>
<feature type="compositionally biased region" description="Basic and acidic residues" evidence="1">
    <location>
        <begin position="684"/>
        <end position="700"/>
    </location>
</feature>
<evidence type="ECO:0000313" key="3">
    <source>
        <dbReference type="Proteomes" id="UP000264800"/>
    </source>
</evidence>
<feature type="region of interest" description="Disordered" evidence="1">
    <location>
        <begin position="375"/>
        <end position="422"/>
    </location>
</feature>
<feature type="compositionally biased region" description="Polar residues" evidence="1">
    <location>
        <begin position="522"/>
        <end position="534"/>
    </location>
</feature>
<dbReference type="PANTHER" id="PTHR38004">
    <property type="entry name" value="PROLINE-RICH PROTEIN 33"/>
    <property type="match status" value="1"/>
</dbReference>
<dbReference type="OMA" id="YGGIKTY"/>
<reference evidence="2" key="2">
    <citation type="submission" date="2025-09" db="UniProtKB">
        <authorList>
            <consortium name="Ensembl"/>
        </authorList>
    </citation>
    <scope>IDENTIFICATION</scope>
</reference>
<dbReference type="CTD" id="102724536"/>
<evidence type="ECO:0000313" key="2">
    <source>
        <dbReference type="Ensembl" id="ENSKMAP00000009892.1"/>
    </source>
</evidence>
<feature type="region of interest" description="Disordered" evidence="1">
    <location>
        <begin position="39"/>
        <end position="86"/>
    </location>
</feature>
<dbReference type="Proteomes" id="UP000264800">
    <property type="component" value="Unplaced"/>
</dbReference>
<dbReference type="OrthoDB" id="329227at2759"/>
<organism evidence="2 3">
    <name type="scientific">Kryptolebias marmoratus</name>
    <name type="common">Mangrove killifish</name>
    <name type="synonym">Rivulus marmoratus</name>
    <dbReference type="NCBI Taxonomy" id="37003"/>
    <lineage>
        <taxon>Eukaryota</taxon>
        <taxon>Metazoa</taxon>
        <taxon>Chordata</taxon>
        <taxon>Craniata</taxon>
        <taxon>Vertebrata</taxon>
        <taxon>Euteleostomi</taxon>
        <taxon>Actinopterygii</taxon>
        <taxon>Neopterygii</taxon>
        <taxon>Teleostei</taxon>
        <taxon>Neoteleostei</taxon>
        <taxon>Acanthomorphata</taxon>
        <taxon>Ovalentaria</taxon>
        <taxon>Atherinomorphae</taxon>
        <taxon>Cyprinodontiformes</taxon>
        <taxon>Rivulidae</taxon>
        <taxon>Kryptolebias</taxon>
    </lineage>
</organism>
<name>A0A3Q3F8Y6_KRYMA</name>
<reference evidence="2" key="1">
    <citation type="submission" date="2025-08" db="UniProtKB">
        <authorList>
            <consortium name="Ensembl"/>
        </authorList>
    </citation>
    <scope>IDENTIFICATION</scope>
</reference>
<feature type="compositionally biased region" description="Basic and acidic residues" evidence="1">
    <location>
        <begin position="535"/>
        <end position="549"/>
    </location>
</feature>
<feature type="compositionally biased region" description="Polar residues" evidence="1">
    <location>
        <begin position="498"/>
        <end position="515"/>
    </location>
</feature>
<dbReference type="RefSeq" id="XP_017292140.1">
    <property type="nucleotide sequence ID" value="XM_017436651.3"/>
</dbReference>
<accession>A0A3Q3F8Y6</accession>
<dbReference type="STRING" id="37003.ENSKMAP00000009892"/>
<feature type="compositionally biased region" description="Basic and acidic residues" evidence="1">
    <location>
        <begin position="795"/>
        <end position="804"/>
    </location>
</feature>
<dbReference type="Pfam" id="PF15485">
    <property type="entry name" value="DUF4643"/>
    <property type="match status" value="1"/>
</dbReference>
<proteinExistence type="predicted"/>
<dbReference type="Ensembl" id="ENSKMAT00000010051.1">
    <property type="protein sequence ID" value="ENSKMAP00000009892.1"/>
    <property type="gene ID" value="ENSKMAG00000007443.1"/>
</dbReference>
<feature type="compositionally biased region" description="Polar residues" evidence="1">
    <location>
        <begin position="46"/>
        <end position="61"/>
    </location>
</feature>
<dbReference type="GeneTree" id="ENSGT00940000167812"/>
<feature type="region of interest" description="Disordered" evidence="1">
    <location>
        <begin position="282"/>
        <end position="322"/>
    </location>
</feature>
<feature type="compositionally biased region" description="Basic and acidic residues" evidence="1">
    <location>
        <begin position="817"/>
        <end position="844"/>
    </location>
</feature>
<dbReference type="InterPro" id="IPR028004">
    <property type="entry name" value="DUF4643"/>
</dbReference>
<dbReference type="KEGG" id="kmr:108248121"/>
<dbReference type="GeneID" id="108248121"/>
<protein>
    <submittedName>
        <fullName evidence="2">Mucin-5AC-like</fullName>
    </submittedName>
</protein>
<evidence type="ECO:0000256" key="1">
    <source>
        <dbReference type="SAM" id="MobiDB-lite"/>
    </source>
</evidence>
<feature type="region of interest" description="Disordered" evidence="1">
    <location>
        <begin position="684"/>
        <end position="844"/>
    </location>
</feature>
<keyword evidence="3" id="KW-1185">Reference proteome</keyword>
<feature type="compositionally biased region" description="Polar residues" evidence="1">
    <location>
        <begin position="282"/>
        <end position="293"/>
    </location>
</feature>
<feature type="compositionally biased region" description="Polar residues" evidence="1">
    <location>
        <begin position="381"/>
        <end position="402"/>
    </location>
</feature>
<sequence>MAVAYSTVTQLGLFSQQYPPPLLPKPGKDNVRLQKLLKRTAKKKSSAQALQSATTFRSSLSPVDEASPDQEYSDHSISPRTPEITPSLYSIQHPPRFTVRPLYQHVASPYPQQARATRIFPQMVTTPSQHALYSSYSALTQVSTEQVAQPTIAKMPQSSSPVPEVTVIVTELKEPELSTIPESYASLRSATTAATPPSKSKVPGPTPYPIPAGQNVIRPLTVLTSLIKSKSPRPTFKATEPSKSPKPMFDVPQIRMYTASTSYYETSRTPPVHGTAGLTAIGSTVPQSKTSTEAKQDLPPGSEIRRGMTPTQPPSLDSNPGRITPILEIKRATPTSEVKGKLPSPVCLATQAITSVFEFSRQDSPLLAVSPITVHPEKSRSPQTVSQNLKSTQLPETLSNGDIHSDMKPAAKPVEQSIRKSMSEPDLKRGTIMTSVGCQRPETPTFMPSTQVVAGYQRPKTPTYEASRLMTRSPGYKKSKTLPYGISVSIVSQVVSQRPKTPVSQESKTTNQGLTQAEYADSTASGLSVSVSTQDEVKADRELARERTQEPSVKQQSKAKIFKEKDSPSYKKELHQGYKMLAATASIPITVVSQPSDLSESMLVQEAGTLTGLVAAKQDTTVIQEIQKPPTSVSRFSEKQKIETLIQETRPTTETLESKYPPVKGGDQDPFKAVKMLLAKDKGQTDQKKVVTETKADVSVHKKNVTPASVTKIKPEGSESDSSAPAMAVNIPTTELAEVKEKQRKEETTSANKSQSEKNESDEIPPAPESLLKVMQKPKGLKSKMTGWSRLKKHMVVEQEEPKFPEIGSQKEVIGQDQREIRLEDKSRDKSSTQNEKRTEDAPKATKMWDACLFQMFSSKENIMHQIELNKSDEEKKEDKKNESKEIPSFAYRLPVLLFSPRFDAKKLREAASRPVTKISTVFEMGLIGRKGADDEPKDFNRTARGFTGT</sequence>
<feature type="compositionally biased region" description="Basic and acidic residues" evidence="1">
    <location>
        <begin position="737"/>
        <end position="748"/>
    </location>
</feature>